<feature type="signal peptide" evidence="1">
    <location>
        <begin position="1"/>
        <end position="18"/>
    </location>
</feature>
<keyword evidence="1" id="KW-0732">Signal</keyword>
<comment type="caution">
    <text evidence="2">The sequence shown here is derived from an EMBL/GenBank/DDBJ whole genome shotgun (WGS) entry which is preliminary data.</text>
</comment>
<keyword evidence="3" id="KW-1185">Reference proteome</keyword>
<dbReference type="EMBL" id="CAJVCH010558186">
    <property type="protein sequence ID" value="CAG7830935.1"/>
    <property type="molecule type" value="Genomic_DNA"/>
</dbReference>
<dbReference type="AlphaFoldDB" id="A0A8J2LBH9"/>
<accession>A0A8J2LBH9</accession>
<sequence length="49" mass="5436">MLATILPLVVCKSWLLIAIEQHDLLVHSSLTILECCKAVVELSILVYTV</sequence>
<evidence type="ECO:0000313" key="2">
    <source>
        <dbReference type="EMBL" id="CAG7830935.1"/>
    </source>
</evidence>
<evidence type="ECO:0000313" key="3">
    <source>
        <dbReference type="Proteomes" id="UP000708208"/>
    </source>
</evidence>
<organism evidence="2 3">
    <name type="scientific">Allacma fusca</name>
    <dbReference type="NCBI Taxonomy" id="39272"/>
    <lineage>
        <taxon>Eukaryota</taxon>
        <taxon>Metazoa</taxon>
        <taxon>Ecdysozoa</taxon>
        <taxon>Arthropoda</taxon>
        <taxon>Hexapoda</taxon>
        <taxon>Collembola</taxon>
        <taxon>Symphypleona</taxon>
        <taxon>Sminthuridae</taxon>
        <taxon>Allacma</taxon>
    </lineage>
</organism>
<feature type="chain" id="PRO_5035144292" evidence="1">
    <location>
        <begin position="19"/>
        <end position="49"/>
    </location>
</feature>
<protein>
    <submittedName>
        <fullName evidence="2">Uncharacterized protein</fullName>
    </submittedName>
</protein>
<dbReference type="Proteomes" id="UP000708208">
    <property type="component" value="Unassembled WGS sequence"/>
</dbReference>
<evidence type="ECO:0000256" key="1">
    <source>
        <dbReference type="SAM" id="SignalP"/>
    </source>
</evidence>
<feature type="non-terminal residue" evidence="2">
    <location>
        <position position="1"/>
    </location>
</feature>
<name>A0A8J2LBH9_9HEXA</name>
<proteinExistence type="predicted"/>
<reference evidence="2" key="1">
    <citation type="submission" date="2021-06" db="EMBL/GenBank/DDBJ databases">
        <authorList>
            <person name="Hodson N. C."/>
            <person name="Mongue J. A."/>
            <person name="Jaron S. K."/>
        </authorList>
    </citation>
    <scope>NUCLEOTIDE SEQUENCE</scope>
</reference>
<gene>
    <name evidence="2" type="ORF">AFUS01_LOCUS40702</name>
</gene>